<dbReference type="AlphaFoldDB" id="L9KQU3"/>
<proteinExistence type="predicted"/>
<feature type="region of interest" description="Disordered" evidence="1">
    <location>
        <begin position="1"/>
        <end position="20"/>
    </location>
</feature>
<evidence type="ECO:0000313" key="3">
    <source>
        <dbReference type="Proteomes" id="UP000011518"/>
    </source>
</evidence>
<dbReference type="Proteomes" id="UP000011518">
    <property type="component" value="Unassembled WGS sequence"/>
</dbReference>
<name>L9KQU3_TUPCH</name>
<organism evidence="2 3">
    <name type="scientific">Tupaia chinensis</name>
    <name type="common">Chinese tree shrew</name>
    <name type="synonym">Tupaia belangeri chinensis</name>
    <dbReference type="NCBI Taxonomy" id="246437"/>
    <lineage>
        <taxon>Eukaryota</taxon>
        <taxon>Metazoa</taxon>
        <taxon>Chordata</taxon>
        <taxon>Craniata</taxon>
        <taxon>Vertebrata</taxon>
        <taxon>Euteleostomi</taxon>
        <taxon>Mammalia</taxon>
        <taxon>Eutheria</taxon>
        <taxon>Euarchontoglires</taxon>
        <taxon>Scandentia</taxon>
        <taxon>Tupaiidae</taxon>
        <taxon>Tupaia</taxon>
    </lineage>
</organism>
<dbReference type="InParanoid" id="L9KQU3"/>
<reference evidence="3" key="2">
    <citation type="journal article" date="2013" name="Nat. Commun.">
        <title>Genome of the Chinese tree shrew.</title>
        <authorList>
            <person name="Fan Y."/>
            <person name="Huang Z.Y."/>
            <person name="Cao C.C."/>
            <person name="Chen C.S."/>
            <person name="Chen Y.X."/>
            <person name="Fan D.D."/>
            <person name="He J."/>
            <person name="Hou H.L."/>
            <person name="Hu L."/>
            <person name="Hu X.T."/>
            <person name="Jiang X.T."/>
            <person name="Lai R."/>
            <person name="Lang Y.S."/>
            <person name="Liang B."/>
            <person name="Liao S.G."/>
            <person name="Mu D."/>
            <person name="Ma Y.Y."/>
            <person name="Niu Y.Y."/>
            <person name="Sun X.Q."/>
            <person name="Xia J.Q."/>
            <person name="Xiao J."/>
            <person name="Xiong Z.Q."/>
            <person name="Xu L."/>
            <person name="Yang L."/>
            <person name="Zhang Y."/>
            <person name="Zhao W."/>
            <person name="Zhao X.D."/>
            <person name="Zheng Y.T."/>
            <person name="Zhou J.M."/>
            <person name="Zhu Y.B."/>
            <person name="Zhang G.J."/>
            <person name="Wang J."/>
            <person name="Yao Y.G."/>
        </authorList>
    </citation>
    <scope>NUCLEOTIDE SEQUENCE [LARGE SCALE GENOMIC DNA]</scope>
</reference>
<protein>
    <submittedName>
        <fullName evidence="2">Uncharacterized protein</fullName>
    </submittedName>
</protein>
<evidence type="ECO:0000313" key="2">
    <source>
        <dbReference type="EMBL" id="ELW63532.1"/>
    </source>
</evidence>
<accession>L9KQU3</accession>
<evidence type="ECO:0000256" key="1">
    <source>
        <dbReference type="SAM" id="MobiDB-lite"/>
    </source>
</evidence>
<sequence>MEHGSARRGEDSGGSSSGALPVAAVESWPVLFQTEDNAFLPDQPVGLMSQVSAGLSEKVVFHPPHRPCLWGAGSLLRAAEPELFGSPRHHQARGMERLAPGVWENQASCMPVPVGVSDEDGPGPGRPGVHGAPDKDGCFEKGLLPEGAPLVP</sequence>
<keyword evidence="3" id="KW-1185">Reference proteome</keyword>
<reference evidence="3" key="1">
    <citation type="submission" date="2012-07" db="EMBL/GenBank/DDBJ databases">
        <title>Genome of the Chinese tree shrew, a rising model animal genetically related to primates.</title>
        <authorList>
            <person name="Zhang G."/>
            <person name="Fan Y."/>
            <person name="Yao Y."/>
            <person name="Huang Z."/>
        </authorList>
    </citation>
    <scope>NUCLEOTIDE SEQUENCE [LARGE SCALE GENOMIC DNA]</scope>
</reference>
<dbReference type="EMBL" id="KB320773">
    <property type="protein sequence ID" value="ELW63532.1"/>
    <property type="molecule type" value="Genomic_DNA"/>
</dbReference>
<feature type="compositionally biased region" description="Basic and acidic residues" evidence="1">
    <location>
        <begin position="1"/>
        <end position="11"/>
    </location>
</feature>
<feature type="region of interest" description="Disordered" evidence="1">
    <location>
        <begin position="114"/>
        <end position="152"/>
    </location>
</feature>
<gene>
    <name evidence="2" type="ORF">TREES_T100020666</name>
</gene>